<dbReference type="AlphaFoldDB" id="A0A4Y7TNE7"/>
<keyword evidence="1" id="KW-0378">Hydrolase</keyword>
<comment type="caution">
    <text evidence="5">The sequence shown here is derived from an EMBL/GenBank/DDBJ whole genome shotgun (WGS) entry which is preliminary data.</text>
</comment>
<accession>A0A4Y7TNE7</accession>
<keyword evidence="6" id="KW-1185">Reference proteome</keyword>
<feature type="coiled-coil region" evidence="2">
    <location>
        <begin position="296"/>
        <end position="330"/>
    </location>
</feature>
<evidence type="ECO:0000313" key="6">
    <source>
        <dbReference type="Proteomes" id="UP000298030"/>
    </source>
</evidence>
<feature type="region of interest" description="Disordered" evidence="3">
    <location>
        <begin position="53"/>
        <end position="146"/>
    </location>
</feature>
<dbReference type="PROSITE" id="PS51746">
    <property type="entry name" value="PPM_2"/>
    <property type="match status" value="1"/>
</dbReference>
<evidence type="ECO:0000256" key="3">
    <source>
        <dbReference type="SAM" id="MobiDB-lite"/>
    </source>
</evidence>
<evidence type="ECO:0000256" key="1">
    <source>
        <dbReference type="RuleBase" id="RU366020"/>
    </source>
</evidence>
<dbReference type="SUPFAM" id="SSF81606">
    <property type="entry name" value="PP2C-like"/>
    <property type="match status" value="1"/>
</dbReference>
<gene>
    <name evidence="5" type="ORF">FA13DRAFT_1728277</name>
</gene>
<reference evidence="5 6" key="1">
    <citation type="journal article" date="2019" name="Nat. Ecol. Evol.">
        <title>Megaphylogeny resolves global patterns of mushroom evolution.</title>
        <authorList>
            <person name="Varga T."/>
            <person name="Krizsan K."/>
            <person name="Foldi C."/>
            <person name="Dima B."/>
            <person name="Sanchez-Garcia M."/>
            <person name="Sanchez-Ramirez S."/>
            <person name="Szollosi G.J."/>
            <person name="Szarkandi J.G."/>
            <person name="Papp V."/>
            <person name="Albert L."/>
            <person name="Andreopoulos W."/>
            <person name="Angelini C."/>
            <person name="Antonin V."/>
            <person name="Barry K.W."/>
            <person name="Bougher N.L."/>
            <person name="Buchanan P."/>
            <person name="Buyck B."/>
            <person name="Bense V."/>
            <person name="Catcheside P."/>
            <person name="Chovatia M."/>
            <person name="Cooper J."/>
            <person name="Damon W."/>
            <person name="Desjardin D."/>
            <person name="Finy P."/>
            <person name="Geml J."/>
            <person name="Haridas S."/>
            <person name="Hughes K."/>
            <person name="Justo A."/>
            <person name="Karasinski D."/>
            <person name="Kautmanova I."/>
            <person name="Kiss B."/>
            <person name="Kocsube S."/>
            <person name="Kotiranta H."/>
            <person name="LaButti K.M."/>
            <person name="Lechner B.E."/>
            <person name="Liimatainen K."/>
            <person name="Lipzen A."/>
            <person name="Lukacs Z."/>
            <person name="Mihaltcheva S."/>
            <person name="Morgado L.N."/>
            <person name="Niskanen T."/>
            <person name="Noordeloos M.E."/>
            <person name="Ohm R.A."/>
            <person name="Ortiz-Santana B."/>
            <person name="Ovrebo C."/>
            <person name="Racz N."/>
            <person name="Riley R."/>
            <person name="Savchenko A."/>
            <person name="Shiryaev A."/>
            <person name="Soop K."/>
            <person name="Spirin V."/>
            <person name="Szebenyi C."/>
            <person name="Tomsovsky M."/>
            <person name="Tulloss R.E."/>
            <person name="Uehling J."/>
            <person name="Grigoriev I.V."/>
            <person name="Vagvolgyi C."/>
            <person name="Papp T."/>
            <person name="Martin F.M."/>
            <person name="Miettinen O."/>
            <person name="Hibbett D.S."/>
            <person name="Nagy L.G."/>
        </authorList>
    </citation>
    <scope>NUCLEOTIDE SEQUENCE [LARGE SCALE GENOMIC DNA]</scope>
    <source>
        <strain evidence="5 6">FP101781</strain>
    </source>
</reference>
<feature type="domain" description="PPM-type phosphatase" evidence="4">
    <location>
        <begin position="184"/>
        <end position="659"/>
    </location>
</feature>
<keyword evidence="1" id="KW-0904">Protein phosphatase</keyword>
<sequence length="674" mass="71902">MGVLISGHGLLPTPSTVLGVSSQPLGIPSTMYRVRSSSLSSTHRVLHTNAVAPAFLDSGPPPVRPGILSQTSKGLPADHPNHGSSTQHSSHSHGGHPPFPLALGTTPSNSSQSQSQYAMFTYSSSPPKGNAHPHPAQAAHEPPLRAPKRQRLKYHLDVGAYGIPKRCRSATTLRSTLPTRLSPQPADSDDLGLAVQVGEDAYFVRDNAMGVADGVGGWAKKSSHDTDSPSASALFARRLMHYCSAEVESATCSRSAPPVPSVAPLPSAPQFAFQHHLKPRPTPVPILSPHTSSWLWNEAEEERLRQEELEEELEDSLEELSEGINVLQILEQAYDRTIKAHVAPAVTSPSPLPEYNDGRTPLPSISRSAPSSSPSGPLSQAPVEHVPLMSGSSTALLAVLDHAPRQAASYAAAAKPSVTSEPPLEGSPSAASTLTETTPITKVSTIANYAAGTLHPSITLNQEGDCDAVIRVAHIGDCMGMLVRGDEIVWRSEEMWWDFNMPLQLGPVTHPTVTPSTSAHYFTLPVRADDILILASDGLSDNLWDEDVLDEVVKFRHSFLESAKPQSAEAASIKNDSDQVLRRKALAGMLSEALCSRARKVSEQRSPKSSGTSTPADGIFSAFSQEVPDEVPFARRAREAGRVFRGGKQDDISVIVAVISPGENGEVLLGDKAQ</sequence>
<feature type="region of interest" description="Disordered" evidence="3">
    <location>
        <begin position="414"/>
        <end position="436"/>
    </location>
</feature>
<dbReference type="InterPro" id="IPR039123">
    <property type="entry name" value="PPTC7"/>
</dbReference>
<feature type="region of interest" description="Disordered" evidence="3">
    <location>
        <begin position="345"/>
        <end position="384"/>
    </location>
</feature>
<keyword evidence="1" id="KW-0464">Manganese</keyword>
<comment type="catalytic activity">
    <reaction evidence="1">
        <text>O-phospho-L-seryl-[protein] + H2O = L-seryl-[protein] + phosphate</text>
        <dbReference type="Rhea" id="RHEA:20629"/>
        <dbReference type="Rhea" id="RHEA-COMP:9863"/>
        <dbReference type="Rhea" id="RHEA-COMP:11604"/>
        <dbReference type="ChEBI" id="CHEBI:15377"/>
        <dbReference type="ChEBI" id="CHEBI:29999"/>
        <dbReference type="ChEBI" id="CHEBI:43474"/>
        <dbReference type="ChEBI" id="CHEBI:83421"/>
        <dbReference type="EC" id="3.1.3.16"/>
    </reaction>
</comment>
<evidence type="ECO:0000259" key="4">
    <source>
        <dbReference type="PROSITE" id="PS51746"/>
    </source>
</evidence>
<feature type="compositionally biased region" description="Low complexity" evidence="3">
    <location>
        <begin position="361"/>
        <end position="382"/>
    </location>
</feature>
<evidence type="ECO:0000313" key="5">
    <source>
        <dbReference type="EMBL" id="TEB35464.1"/>
    </source>
</evidence>
<dbReference type="GO" id="GO:0004722">
    <property type="term" value="F:protein serine/threonine phosphatase activity"/>
    <property type="evidence" value="ECO:0007669"/>
    <property type="project" value="UniProtKB-EC"/>
</dbReference>
<keyword evidence="1" id="KW-0479">Metal-binding</keyword>
<evidence type="ECO:0000256" key="2">
    <source>
        <dbReference type="SAM" id="Coils"/>
    </source>
</evidence>
<dbReference type="OrthoDB" id="60843at2759"/>
<dbReference type="GO" id="GO:0046872">
    <property type="term" value="F:metal ion binding"/>
    <property type="evidence" value="ECO:0007669"/>
    <property type="project" value="UniProtKB-UniRule"/>
</dbReference>
<comment type="catalytic activity">
    <reaction evidence="1">
        <text>O-phospho-L-threonyl-[protein] + H2O = L-threonyl-[protein] + phosphate</text>
        <dbReference type="Rhea" id="RHEA:47004"/>
        <dbReference type="Rhea" id="RHEA-COMP:11060"/>
        <dbReference type="Rhea" id="RHEA-COMP:11605"/>
        <dbReference type="ChEBI" id="CHEBI:15377"/>
        <dbReference type="ChEBI" id="CHEBI:30013"/>
        <dbReference type="ChEBI" id="CHEBI:43474"/>
        <dbReference type="ChEBI" id="CHEBI:61977"/>
        <dbReference type="EC" id="3.1.3.16"/>
    </reaction>
</comment>
<dbReference type="SMART" id="SM00332">
    <property type="entry name" value="PP2Cc"/>
    <property type="match status" value="1"/>
</dbReference>
<dbReference type="EC" id="3.1.3.16" evidence="1"/>
<organism evidence="5 6">
    <name type="scientific">Coprinellus micaceus</name>
    <name type="common">Glistening ink-cap mushroom</name>
    <name type="synonym">Coprinus micaceus</name>
    <dbReference type="NCBI Taxonomy" id="71717"/>
    <lineage>
        <taxon>Eukaryota</taxon>
        <taxon>Fungi</taxon>
        <taxon>Dikarya</taxon>
        <taxon>Basidiomycota</taxon>
        <taxon>Agaricomycotina</taxon>
        <taxon>Agaricomycetes</taxon>
        <taxon>Agaricomycetidae</taxon>
        <taxon>Agaricales</taxon>
        <taxon>Agaricineae</taxon>
        <taxon>Psathyrellaceae</taxon>
        <taxon>Coprinellus</taxon>
    </lineage>
</organism>
<dbReference type="InterPro" id="IPR001932">
    <property type="entry name" value="PPM-type_phosphatase-like_dom"/>
</dbReference>
<name>A0A4Y7TNE7_COPMI</name>
<dbReference type="PANTHER" id="PTHR12320:SF84">
    <property type="entry name" value="PROTEIN PHOSPHATASE"/>
    <property type="match status" value="1"/>
</dbReference>
<feature type="region of interest" description="Disordered" evidence="3">
    <location>
        <begin position="598"/>
        <end position="619"/>
    </location>
</feature>
<dbReference type="STRING" id="71717.A0A4Y7TNE7"/>
<feature type="compositionally biased region" description="Polar residues" evidence="3">
    <location>
        <begin position="117"/>
        <end position="127"/>
    </location>
</feature>
<dbReference type="Gene3D" id="3.60.40.10">
    <property type="entry name" value="PPM-type phosphatase domain"/>
    <property type="match status" value="2"/>
</dbReference>
<comment type="similarity">
    <text evidence="1">Belongs to the PP2C family.</text>
</comment>
<dbReference type="InterPro" id="IPR036457">
    <property type="entry name" value="PPM-type-like_dom_sf"/>
</dbReference>
<feature type="compositionally biased region" description="Low complexity" evidence="3">
    <location>
        <begin position="132"/>
        <end position="141"/>
    </location>
</feature>
<dbReference type="PANTHER" id="PTHR12320">
    <property type="entry name" value="PROTEIN PHOSPHATASE 2C"/>
    <property type="match status" value="1"/>
</dbReference>
<comment type="cofactor">
    <cofactor evidence="1">
        <name>Mg(2+)</name>
        <dbReference type="ChEBI" id="CHEBI:18420"/>
    </cofactor>
</comment>
<keyword evidence="2" id="KW-0175">Coiled coil</keyword>
<comment type="cofactor">
    <cofactor evidence="1">
        <name>Mn(2+)</name>
        <dbReference type="ChEBI" id="CHEBI:29035"/>
    </cofactor>
</comment>
<keyword evidence="1" id="KW-0460">Magnesium</keyword>
<protein>
    <recommendedName>
        <fullName evidence="1">Protein phosphatase</fullName>
        <ecNumber evidence="1">3.1.3.16</ecNumber>
    </recommendedName>
</protein>
<proteinExistence type="inferred from homology"/>
<dbReference type="Proteomes" id="UP000298030">
    <property type="component" value="Unassembled WGS sequence"/>
</dbReference>
<dbReference type="EMBL" id="QPFP01000007">
    <property type="protein sequence ID" value="TEB35464.1"/>
    <property type="molecule type" value="Genomic_DNA"/>
</dbReference>